<gene>
    <name evidence="2" type="ORF">PHYBOEH_004012</name>
</gene>
<evidence type="ECO:0000313" key="2">
    <source>
        <dbReference type="EMBL" id="KAG7395266.1"/>
    </source>
</evidence>
<comment type="caution">
    <text evidence="2">The sequence shown here is derived from an EMBL/GenBank/DDBJ whole genome shotgun (WGS) entry which is preliminary data.</text>
</comment>
<dbReference type="Proteomes" id="UP000693981">
    <property type="component" value="Unassembled WGS sequence"/>
</dbReference>
<feature type="compositionally biased region" description="Polar residues" evidence="1">
    <location>
        <begin position="31"/>
        <end position="41"/>
    </location>
</feature>
<feature type="region of interest" description="Disordered" evidence="1">
    <location>
        <begin position="1"/>
        <end position="91"/>
    </location>
</feature>
<evidence type="ECO:0000313" key="3">
    <source>
        <dbReference type="Proteomes" id="UP000693981"/>
    </source>
</evidence>
<keyword evidence="3" id="KW-1185">Reference proteome</keyword>
<dbReference type="EMBL" id="JAGDFL010000217">
    <property type="protein sequence ID" value="KAG7395266.1"/>
    <property type="molecule type" value="Genomic_DNA"/>
</dbReference>
<protein>
    <submittedName>
        <fullName evidence="2">Uncharacterized protein</fullName>
    </submittedName>
</protein>
<evidence type="ECO:0000256" key="1">
    <source>
        <dbReference type="SAM" id="MobiDB-lite"/>
    </source>
</evidence>
<name>A0A8T1WPC8_9STRA</name>
<reference evidence="2" key="1">
    <citation type="submission" date="2021-02" db="EMBL/GenBank/DDBJ databases">
        <authorList>
            <person name="Palmer J.M."/>
        </authorList>
    </citation>
    <scope>NUCLEOTIDE SEQUENCE</scope>
    <source>
        <strain evidence="2">SCRP23</strain>
    </source>
</reference>
<feature type="compositionally biased region" description="Basic and acidic residues" evidence="1">
    <location>
        <begin position="1"/>
        <end position="30"/>
    </location>
</feature>
<sequence length="91" mass="10109">MQYLDRIDREELRRDEERREAVQRSTKQSDGEGEQSNSSNGPHGRRQAEMQKAAEQLLAVSEQTNDQHETKIVGNTGREGIGGRSGAAVGE</sequence>
<accession>A0A8T1WPC8</accession>
<dbReference type="AlphaFoldDB" id="A0A8T1WPC8"/>
<proteinExistence type="predicted"/>
<organism evidence="2 3">
    <name type="scientific">Phytophthora boehmeriae</name>
    <dbReference type="NCBI Taxonomy" id="109152"/>
    <lineage>
        <taxon>Eukaryota</taxon>
        <taxon>Sar</taxon>
        <taxon>Stramenopiles</taxon>
        <taxon>Oomycota</taxon>
        <taxon>Peronosporomycetes</taxon>
        <taxon>Peronosporales</taxon>
        <taxon>Peronosporaceae</taxon>
        <taxon>Phytophthora</taxon>
    </lineage>
</organism>